<feature type="compositionally biased region" description="Polar residues" evidence="2">
    <location>
        <begin position="47"/>
        <end position="67"/>
    </location>
</feature>
<accession>A0ABQ5S2N3</accession>
<protein>
    <submittedName>
        <fullName evidence="3">Uncharacterized protein</fullName>
    </submittedName>
</protein>
<dbReference type="SMART" id="SM00185">
    <property type="entry name" value="ARM"/>
    <property type="match status" value="5"/>
</dbReference>
<feature type="repeat" description="ARM" evidence="1">
    <location>
        <begin position="867"/>
        <end position="909"/>
    </location>
</feature>
<dbReference type="SUPFAM" id="SSF48371">
    <property type="entry name" value="ARM repeat"/>
    <property type="match status" value="1"/>
</dbReference>
<dbReference type="PANTHER" id="PTHR21356:SF1">
    <property type="entry name" value="ARMADILLO REPEAT-CONTAINING PROTEIN 2"/>
    <property type="match status" value="1"/>
</dbReference>
<dbReference type="Gene3D" id="1.25.10.10">
    <property type="entry name" value="Leucine-rich Repeat Variant"/>
    <property type="match status" value="2"/>
</dbReference>
<feature type="region of interest" description="Disordered" evidence="2">
    <location>
        <begin position="300"/>
        <end position="369"/>
    </location>
</feature>
<feature type="region of interest" description="Disordered" evidence="2">
    <location>
        <begin position="149"/>
        <end position="218"/>
    </location>
</feature>
<dbReference type="InterPro" id="IPR038905">
    <property type="entry name" value="ARMC2"/>
</dbReference>
<dbReference type="PANTHER" id="PTHR21356">
    <property type="entry name" value="ARMADILLO REPEAT CONTAINING 2"/>
    <property type="match status" value="1"/>
</dbReference>
<dbReference type="Proteomes" id="UP001165090">
    <property type="component" value="Unassembled WGS sequence"/>
</dbReference>
<organism evidence="3 4">
    <name type="scientific">Volvox africanus</name>
    <dbReference type="NCBI Taxonomy" id="51714"/>
    <lineage>
        <taxon>Eukaryota</taxon>
        <taxon>Viridiplantae</taxon>
        <taxon>Chlorophyta</taxon>
        <taxon>core chlorophytes</taxon>
        <taxon>Chlorophyceae</taxon>
        <taxon>CS clade</taxon>
        <taxon>Chlamydomonadales</taxon>
        <taxon>Volvocaceae</taxon>
        <taxon>Volvox</taxon>
    </lineage>
</organism>
<evidence type="ECO:0000313" key="3">
    <source>
        <dbReference type="EMBL" id="GLI64135.1"/>
    </source>
</evidence>
<evidence type="ECO:0000313" key="4">
    <source>
        <dbReference type="Proteomes" id="UP001165090"/>
    </source>
</evidence>
<name>A0ABQ5S2N3_9CHLO</name>
<reference evidence="3 4" key="1">
    <citation type="journal article" date="2023" name="IScience">
        <title>Expanded male sex-determining region conserved during the evolution of homothallism in the green alga Volvox.</title>
        <authorList>
            <person name="Yamamoto K."/>
            <person name="Matsuzaki R."/>
            <person name="Mahakham W."/>
            <person name="Heman W."/>
            <person name="Sekimoto H."/>
            <person name="Kawachi M."/>
            <person name="Minakuchi Y."/>
            <person name="Toyoda A."/>
            <person name="Nozaki H."/>
        </authorList>
    </citation>
    <scope>NUCLEOTIDE SEQUENCE [LARGE SCALE GENOMIC DNA]</scope>
    <source>
        <strain evidence="3 4">NIES-4468</strain>
    </source>
</reference>
<proteinExistence type="predicted"/>
<comment type="caution">
    <text evidence="3">The sequence shown here is derived from an EMBL/GenBank/DDBJ whole genome shotgun (WGS) entry which is preliminary data.</text>
</comment>
<dbReference type="InterPro" id="IPR000225">
    <property type="entry name" value="Armadillo"/>
</dbReference>
<feature type="compositionally biased region" description="Low complexity" evidence="2">
    <location>
        <begin position="158"/>
        <end position="171"/>
    </location>
</feature>
<sequence length="1032" mass="108110">MPPPKVADEGNPYELRPNAPISVVRAAKASLKEPTRPVTPADYGRQLFTTGDPSNRPSTSYSVSGSKSFYPDGAPKLALPKLDQGRPDTAVSSMLRKQGSGAEREASRLSGAFPSLDATLGPAGPRGRQTTAETVAALKANLGGDTTDFSFARPIATGSSSQSHSRGSTSDGPPPPDSSGRASSASSAMPSSALYSTTGTATSSASGHHANTSPSGGQLGSEFSYGVYIEGAEGPLLDPRRNEDLPPRPGTSRGRPGSAALSDMDPITERYPGPPPGVQDLGNGAQVLDMSAFAQYSDDEENDFDASTATAPSRHPHQGAKQAEAAQQGAARQAGAPAGVASPGRVRPAQAPQEAAGTGGSVAAANWGSTAGLEDDPEFLAWRNSVEGVLAEFNSSISAKAGSSALCGQAGKLVGLVEDARRREHSSRWLNSPSVVFRDENGTALSLREVISEHAFRLMDSTNNELLMKACAIVLRVVKSRLPLLQTAKLLYRLSKDGSNDVLFRREGLLEPLVHTIHIMVASVRGNHYPANMHEPLVYMNGCLKNISNEAHNQRTLVKLGTLHVLSALLTQMADQAKSGDEGLAESCGQVAVQVSGVLRNLAVPSHNASAFLAAGVLPALRVACSALSGHVEVVLNAGRILSKLSLHEGCQAAIGADTAYAPLLVQLLGQYADNRAILLRVAFVLGNLTTTSNECREQVCNVPFALVTVVGILQRYAFGGPGGEGGSGGSSANDRLSRAASHEDCLVKVLRLAANLAIWPDAGHTLAEEAHVADALLHLLEAYSFEAAEELVLNTVCALTNLSYYQSETTPAGFINKVLQLPPARLMPRITPLLMCDNEEAVVEAARVYGNFSRSPEVRDYMQASRVVEALVLLLDHSNTEVLYSVCGTLINFTMDASRKHVLGTLGGTSRLVEVLSRTVAQGELGERDEAIIGVVCKALFNVASADDGPVAAGQAASGDSSAFQGSGSIGQSISGFTLEEIAEVLSLVEALEGSGVADTEEMATVLGRLAAQMRRLQQRMVSAELEALPE</sequence>
<feature type="region of interest" description="Disordered" evidence="2">
    <location>
        <begin position="27"/>
        <end position="130"/>
    </location>
</feature>
<dbReference type="InterPro" id="IPR011989">
    <property type="entry name" value="ARM-like"/>
</dbReference>
<dbReference type="EMBL" id="BSDZ01000017">
    <property type="protein sequence ID" value="GLI64135.1"/>
    <property type="molecule type" value="Genomic_DNA"/>
</dbReference>
<keyword evidence="4" id="KW-1185">Reference proteome</keyword>
<dbReference type="InterPro" id="IPR016024">
    <property type="entry name" value="ARM-type_fold"/>
</dbReference>
<feature type="compositionally biased region" description="Low complexity" evidence="2">
    <location>
        <begin position="319"/>
        <end position="341"/>
    </location>
</feature>
<evidence type="ECO:0000256" key="1">
    <source>
        <dbReference type="PROSITE-ProRule" id="PRU00259"/>
    </source>
</evidence>
<gene>
    <name evidence="3" type="ORF">VaNZ11_007317</name>
</gene>
<feature type="compositionally biased region" description="Low complexity" evidence="2">
    <location>
        <begin position="178"/>
        <end position="213"/>
    </location>
</feature>
<feature type="region of interest" description="Disordered" evidence="2">
    <location>
        <begin position="234"/>
        <end position="283"/>
    </location>
</feature>
<evidence type="ECO:0000256" key="2">
    <source>
        <dbReference type="SAM" id="MobiDB-lite"/>
    </source>
</evidence>
<dbReference type="PROSITE" id="PS50176">
    <property type="entry name" value="ARM_REPEAT"/>
    <property type="match status" value="1"/>
</dbReference>